<reference evidence="3 4" key="1">
    <citation type="submission" date="2016-05" db="EMBL/GenBank/DDBJ databases">
        <title>Complete Genome and Methylome Analysis of Psychrotrophic Bacterial Isolates from Antarctic Lake Untersee.</title>
        <authorList>
            <person name="Fomenkov A."/>
            <person name="Akimov V.N."/>
            <person name="Vasilyeva L.V."/>
            <person name="Andersen D."/>
            <person name="Vincze T."/>
            <person name="Roberts R.J."/>
        </authorList>
    </citation>
    <scope>NUCLEOTIDE SEQUENCE [LARGE SCALE GENOMIC DNA]</scope>
    <source>
        <strain evidence="3 4">U14-5</strain>
    </source>
</reference>
<feature type="region of interest" description="Disordered" evidence="1">
    <location>
        <begin position="24"/>
        <end position="45"/>
    </location>
</feature>
<evidence type="ECO:0000256" key="1">
    <source>
        <dbReference type="SAM" id="MobiDB-lite"/>
    </source>
</evidence>
<accession>A0A1L7AE97</accession>
<sequence>MNRRQFLPLAGLLLPGSAALAAPRREAAPAPKPLPVLPSLDADGKSSLTPEKRALVEKVRASWRAADGRSAEEVVASLGGMVRGFRALGFRAETGWPDHTGTVGFLGAPVLVTLVLSHDKEVGWHLQPDGRFQIGPDVFQLGALAYALNWLQEDEDRGGPAGRARLRDPRSLDFLEPASGTSQGRRLGTLLAEGGYGIRDLSVRAVSLPRPGFTAGFTLRPPAGSAAQGALRPVFTRRAADLETQPQALAWEPGNDDARQLAQRPPGEWRFTTPG</sequence>
<dbReference type="Proteomes" id="UP000185494">
    <property type="component" value="Chromosome 1"/>
</dbReference>
<dbReference type="KEGG" id="rgi:RGI145_08540"/>
<name>A0A1L7AE97_9PROT</name>
<feature type="region of interest" description="Disordered" evidence="1">
    <location>
        <begin position="245"/>
        <end position="275"/>
    </location>
</feature>
<evidence type="ECO:0000313" key="4">
    <source>
        <dbReference type="Proteomes" id="UP000185494"/>
    </source>
</evidence>
<feature type="chain" id="PRO_5013244955" evidence="2">
    <location>
        <begin position="22"/>
        <end position="275"/>
    </location>
</feature>
<evidence type="ECO:0000313" key="3">
    <source>
        <dbReference type="EMBL" id="APT57135.1"/>
    </source>
</evidence>
<protein>
    <submittedName>
        <fullName evidence="3">Uncharacterized protein</fullName>
    </submittedName>
</protein>
<dbReference type="STRING" id="257708.RGI145_08540"/>
<gene>
    <name evidence="3" type="ORF">RGI145_08540</name>
</gene>
<organism evidence="3 4">
    <name type="scientific">Roseomonas gilardii</name>
    <dbReference type="NCBI Taxonomy" id="257708"/>
    <lineage>
        <taxon>Bacteria</taxon>
        <taxon>Pseudomonadati</taxon>
        <taxon>Pseudomonadota</taxon>
        <taxon>Alphaproteobacteria</taxon>
        <taxon>Acetobacterales</taxon>
        <taxon>Roseomonadaceae</taxon>
        <taxon>Roseomonas</taxon>
    </lineage>
</organism>
<feature type="signal peptide" evidence="2">
    <location>
        <begin position="1"/>
        <end position="21"/>
    </location>
</feature>
<keyword evidence="2" id="KW-0732">Signal</keyword>
<proteinExistence type="predicted"/>
<dbReference type="RefSeq" id="WP_075798030.1">
    <property type="nucleotide sequence ID" value="NZ_CP015583.1"/>
</dbReference>
<dbReference type="AlphaFoldDB" id="A0A1L7AE97"/>
<evidence type="ECO:0000256" key="2">
    <source>
        <dbReference type="SAM" id="SignalP"/>
    </source>
</evidence>
<dbReference type="EMBL" id="CP015583">
    <property type="protein sequence ID" value="APT57135.1"/>
    <property type="molecule type" value="Genomic_DNA"/>
</dbReference>